<accession>A0A0F8YCH3</accession>
<dbReference type="InterPro" id="IPR013785">
    <property type="entry name" value="Aldolase_TIM"/>
</dbReference>
<comment type="caution">
    <text evidence="7">The sequence shown here is derived from an EMBL/GenBank/DDBJ whole genome shotgun (WGS) entry which is preliminary data.</text>
</comment>
<evidence type="ECO:0000313" key="7">
    <source>
        <dbReference type="EMBL" id="KKK79157.1"/>
    </source>
</evidence>
<evidence type="ECO:0000259" key="5">
    <source>
        <dbReference type="Pfam" id="PF04055"/>
    </source>
</evidence>
<dbReference type="Gene3D" id="3.20.20.70">
    <property type="entry name" value="Aldolase class I"/>
    <property type="match status" value="1"/>
</dbReference>
<organism evidence="7">
    <name type="scientific">marine sediment metagenome</name>
    <dbReference type="NCBI Taxonomy" id="412755"/>
    <lineage>
        <taxon>unclassified sequences</taxon>
        <taxon>metagenomes</taxon>
        <taxon>ecological metagenomes</taxon>
    </lineage>
</organism>
<keyword evidence="1" id="KW-0949">S-adenosyl-L-methionine</keyword>
<dbReference type="InterPro" id="IPR050377">
    <property type="entry name" value="Radical_SAM_PqqE_MftC-like"/>
</dbReference>
<gene>
    <name evidence="7" type="ORF">LCGC14_2836340</name>
</gene>
<dbReference type="InterPro" id="IPR058240">
    <property type="entry name" value="rSAM_sf"/>
</dbReference>
<evidence type="ECO:0000256" key="4">
    <source>
        <dbReference type="ARBA" id="ARBA00023014"/>
    </source>
</evidence>
<evidence type="ECO:0008006" key="8">
    <source>
        <dbReference type="Google" id="ProtNLM"/>
    </source>
</evidence>
<feature type="domain" description="4Fe4S-binding SPASM" evidence="6">
    <location>
        <begin position="216"/>
        <end position="284"/>
    </location>
</feature>
<evidence type="ECO:0000256" key="1">
    <source>
        <dbReference type="ARBA" id="ARBA00022691"/>
    </source>
</evidence>
<proteinExistence type="predicted"/>
<dbReference type="InterPro" id="IPR007197">
    <property type="entry name" value="rSAM"/>
</dbReference>
<dbReference type="Pfam" id="PF04055">
    <property type="entry name" value="Radical_SAM"/>
    <property type="match status" value="1"/>
</dbReference>
<protein>
    <recommendedName>
        <fullName evidence="8">4Fe4S-binding SPASM domain-containing protein</fullName>
    </recommendedName>
</protein>
<evidence type="ECO:0000256" key="2">
    <source>
        <dbReference type="ARBA" id="ARBA00022723"/>
    </source>
</evidence>
<dbReference type="GO" id="GO:0003824">
    <property type="term" value="F:catalytic activity"/>
    <property type="evidence" value="ECO:0007669"/>
    <property type="project" value="InterPro"/>
</dbReference>
<dbReference type="GO" id="GO:0046872">
    <property type="term" value="F:metal ion binding"/>
    <property type="evidence" value="ECO:0007669"/>
    <property type="project" value="UniProtKB-KW"/>
</dbReference>
<feature type="non-terminal residue" evidence="7">
    <location>
        <position position="1"/>
    </location>
</feature>
<dbReference type="PANTHER" id="PTHR11228">
    <property type="entry name" value="RADICAL SAM DOMAIN PROTEIN"/>
    <property type="match status" value="1"/>
</dbReference>
<evidence type="ECO:0000256" key="3">
    <source>
        <dbReference type="ARBA" id="ARBA00023004"/>
    </source>
</evidence>
<dbReference type="CDD" id="cd01335">
    <property type="entry name" value="Radical_SAM"/>
    <property type="match status" value="1"/>
</dbReference>
<keyword evidence="3" id="KW-0408">Iron</keyword>
<reference evidence="7" key="1">
    <citation type="journal article" date="2015" name="Nature">
        <title>Complex archaea that bridge the gap between prokaryotes and eukaryotes.</title>
        <authorList>
            <person name="Spang A."/>
            <person name="Saw J.H."/>
            <person name="Jorgensen S.L."/>
            <person name="Zaremba-Niedzwiedzka K."/>
            <person name="Martijn J."/>
            <person name="Lind A.E."/>
            <person name="van Eijk R."/>
            <person name="Schleper C."/>
            <person name="Guy L."/>
            <person name="Ettema T.J."/>
        </authorList>
    </citation>
    <scope>NUCLEOTIDE SEQUENCE</scope>
</reference>
<name>A0A0F8YCH3_9ZZZZ</name>
<dbReference type="GO" id="GO:0051536">
    <property type="term" value="F:iron-sulfur cluster binding"/>
    <property type="evidence" value="ECO:0007669"/>
    <property type="project" value="UniProtKB-KW"/>
</dbReference>
<dbReference type="EMBL" id="LAZR01054157">
    <property type="protein sequence ID" value="KKK79157.1"/>
    <property type="molecule type" value="Genomic_DNA"/>
</dbReference>
<dbReference type="AlphaFoldDB" id="A0A0F8YCH3"/>
<dbReference type="Pfam" id="PF13186">
    <property type="entry name" value="SPASM"/>
    <property type="match status" value="1"/>
</dbReference>
<dbReference type="InterPro" id="IPR023885">
    <property type="entry name" value="4Fe4S-binding_SPASM_dom"/>
</dbReference>
<keyword evidence="2" id="KW-0479">Metal-binding</keyword>
<keyword evidence="4" id="KW-0411">Iron-sulfur</keyword>
<dbReference type="SUPFAM" id="SSF102114">
    <property type="entry name" value="Radical SAM enzymes"/>
    <property type="match status" value="1"/>
</dbReference>
<evidence type="ECO:0000259" key="6">
    <source>
        <dbReference type="Pfam" id="PF13186"/>
    </source>
</evidence>
<sequence>LQGHTTGSNRFDMPKDALLRLLTDAKEIGVKSIAFVGEGENTLNESLYDGLEYAKLINLDVSLATNGLRINKERIEDMMSSLVWIRFNISAATPDSYFKIHGVRRMDWALNNIKSCVDIKRNLGLRTTIGLQMVVLHENVNDIVPLAKLGRDLGVDYLVIKPCSDTYERTLDSPMEEYLQIDEIFQEADNYSDDNYVVSVKWKKIENLGLKDFKICYGTQFIIAISGDGSVFPCGHFFDIRRDEFKIGNVIESSLKDIIFGDRYRQVQKKIQMLDVNRECESNCRQYYINQFLWKLKNPPSHVNFI</sequence>
<dbReference type="PANTHER" id="PTHR11228:SF7">
    <property type="entry name" value="PQQA PEPTIDE CYCLASE"/>
    <property type="match status" value="1"/>
</dbReference>
<feature type="domain" description="Radical SAM core" evidence="5">
    <location>
        <begin position="9"/>
        <end position="149"/>
    </location>
</feature>